<dbReference type="CDD" id="cd06661">
    <property type="entry name" value="GGCT_like"/>
    <property type="match status" value="1"/>
</dbReference>
<dbReference type="Proteomes" id="UP000199382">
    <property type="component" value="Unassembled WGS sequence"/>
</dbReference>
<organism evidence="2 3">
    <name type="scientific">Aliiruegeria lutimaris</name>
    <dbReference type="NCBI Taxonomy" id="571298"/>
    <lineage>
        <taxon>Bacteria</taxon>
        <taxon>Pseudomonadati</taxon>
        <taxon>Pseudomonadota</taxon>
        <taxon>Alphaproteobacteria</taxon>
        <taxon>Rhodobacterales</taxon>
        <taxon>Roseobacteraceae</taxon>
        <taxon>Aliiruegeria</taxon>
    </lineage>
</organism>
<dbReference type="EMBL" id="FNEK01000009">
    <property type="protein sequence ID" value="SDI92959.1"/>
    <property type="molecule type" value="Genomic_DNA"/>
</dbReference>
<keyword evidence="3" id="KW-1185">Reference proteome</keyword>
<dbReference type="GO" id="GO:0016740">
    <property type="term" value="F:transferase activity"/>
    <property type="evidence" value="ECO:0007669"/>
    <property type="project" value="UniProtKB-KW"/>
</dbReference>
<dbReference type="InterPro" id="IPR013024">
    <property type="entry name" value="GGCT-like"/>
</dbReference>
<gene>
    <name evidence="2" type="ORF">SAMN04488026_100930</name>
</gene>
<dbReference type="AlphaFoldDB" id="A0A1G8PK72"/>
<dbReference type="InterPro" id="IPR009288">
    <property type="entry name" value="AIG2-like_dom"/>
</dbReference>
<dbReference type="STRING" id="571298.SAMN04488026_100930"/>
<protein>
    <submittedName>
        <fullName evidence="2">Gamma-glutamyl cyclotransferase, AIG2-like</fullName>
    </submittedName>
</protein>
<feature type="domain" description="Gamma-glutamylcyclotransferase AIG2-like" evidence="1">
    <location>
        <begin position="26"/>
        <end position="121"/>
    </location>
</feature>
<dbReference type="InterPro" id="IPR036568">
    <property type="entry name" value="GGCT-like_sf"/>
</dbReference>
<accession>A0A1G8PK72</accession>
<proteinExistence type="predicted"/>
<dbReference type="Pfam" id="PF06094">
    <property type="entry name" value="GGACT"/>
    <property type="match status" value="1"/>
</dbReference>
<dbReference type="RefSeq" id="WP_425284466.1">
    <property type="nucleotide sequence ID" value="NZ_FNEK01000009.1"/>
</dbReference>
<name>A0A1G8PK72_9RHOB</name>
<evidence type="ECO:0000259" key="1">
    <source>
        <dbReference type="Pfam" id="PF06094"/>
    </source>
</evidence>
<keyword evidence="2" id="KW-0808">Transferase</keyword>
<evidence type="ECO:0000313" key="2">
    <source>
        <dbReference type="EMBL" id="SDI92959.1"/>
    </source>
</evidence>
<evidence type="ECO:0000313" key="3">
    <source>
        <dbReference type="Proteomes" id="UP000199382"/>
    </source>
</evidence>
<dbReference type="SUPFAM" id="SSF110857">
    <property type="entry name" value="Gamma-glutamyl cyclotransferase-like"/>
    <property type="match status" value="1"/>
</dbReference>
<sequence>MFSDTASLAFAPGCGHTTRMQDRQFFGYGSLVNRATHDYPGTRPARLDGWRRVWVHTNLRPVAYLSVERAECSIDGLVAEVPGADWAALDERERAYDRHPVETVLHACGSDARAQVYAVPASHAAPPDVTHPVLLSYIDTVVQGFLNVFGTDGAERFFATTAGWTAPILNDRVAPRYPRHQPVTDWQRGFVDSHLKALSAQVHKA</sequence>
<reference evidence="2 3" key="1">
    <citation type="submission" date="2016-10" db="EMBL/GenBank/DDBJ databases">
        <authorList>
            <person name="de Groot N.N."/>
        </authorList>
    </citation>
    <scope>NUCLEOTIDE SEQUENCE [LARGE SCALE GENOMIC DNA]</scope>
    <source>
        <strain evidence="2 3">DSM 25294</strain>
    </source>
</reference>
<dbReference type="Gene3D" id="3.10.490.10">
    <property type="entry name" value="Gamma-glutamyl cyclotransferase-like"/>
    <property type="match status" value="1"/>
</dbReference>